<dbReference type="EMBL" id="JBHTIU010000027">
    <property type="protein sequence ID" value="MFD0869011.1"/>
    <property type="molecule type" value="Genomic_DNA"/>
</dbReference>
<dbReference type="InterPro" id="IPR012341">
    <property type="entry name" value="6hp_glycosidase-like_sf"/>
</dbReference>
<dbReference type="InterPro" id="IPR052369">
    <property type="entry name" value="UG_Glycosaminoglycan_Hydrolase"/>
</dbReference>
<dbReference type="SUPFAM" id="SSF48208">
    <property type="entry name" value="Six-hairpin glycosidases"/>
    <property type="match status" value="1"/>
</dbReference>
<reference evidence="4" key="1">
    <citation type="journal article" date="2019" name="Int. J. Syst. Evol. Microbiol.">
        <title>The Global Catalogue of Microorganisms (GCM) 10K type strain sequencing project: providing services to taxonomists for standard genome sequencing and annotation.</title>
        <authorList>
            <consortium name="The Broad Institute Genomics Platform"/>
            <consortium name="The Broad Institute Genome Sequencing Center for Infectious Disease"/>
            <person name="Wu L."/>
            <person name="Ma J."/>
        </authorList>
    </citation>
    <scope>NUCLEOTIDE SEQUENCE [LARGE SCALE GENOMIC DNA]</scope>
    <source>
        <strain evidence="4">CCUG 57263</strain>
    </source>
</reference>
<keyword evidence="4" id="KW-1185">Reference proteome</keyword>
<dbReference type="InterPro" id="IPR010905">
    <property type="entry name" value="Glyco_hydro_88"/>
</dbReference>
<sequence>MDYNALWTKLEVKVDRMIAQIGDKSPHVAAEGRYDDMRHDWWTSGFWPGLLWIMYDMTGKEHYREAAWPWDERIEQCMVRESNLHHDVGFQFLPTAVAKFKLTGDTDGRRRGLQAANFLAGRFNLAGQFLRAWNQDKTGWSIIDSCMNLSILFWASREIADPRFEQIACAHADTVLKHFMREDGSVYHIVSFDPANGDFIEGLGGQGYAPQSAWSRGQAWALYGLANCYRYTGHKRYLNGAKRVAHYFLASLEEDYVPLWDFRVDQPEGEPRDTSAASCAASGLLEIASHLPETEARLYKEAAERIIRSLTENYASFDDEAFDPILREGTGHRPANQNVNVGLIYGDYFYVETLAKLRGWRQHIF</sequence>
<evidence type="ECO:0000313" key="4">
    <source>
        <dbReference type="Proteomes" id="UP001597120"/>
    </source>
</evidence>
<keyword evidence="1 3" id="KW-0378">Hydrolase</keyword>
<organism evidence="3 4">
    <name type="scientific">Paenibacillus residui</name>
    <dbReference type="NCBI Taxonomy" id="629724"/>
    <lineage>
        <taxon>Bacteria</taxon>
        <taxon>Bacillati</taxon>
        <taxon>Bacillota</taxon>
        <taxon>Bacilli</taxon>
        <taxon>Bacillales</taxon>
        <taxon>Paenibacillaceae</taxon>
        <taxon>Paenibacillus</taxon>
    </lineage>
</organism>
<dbReference type="RefSeq" id="WP_379287223.1">
    <property type="nucleotide sequence ID" value="NZ_JBHTIU010000027.1"/>
</dbReference>
<evidence type="ECO:0000256" key="2">
    <source>
        <dbReference type="ARBA" id="ARBA00038358"/>
    </source>
</evidence>
<dbReference type="Pfam" id="PF07470">
    <property type="entry name" value="Glyco_hydro_88"/>
    <property type="match status" value="1"/>
</dbReference>
<evidence type="ECO:0000313" key="3">
    <source>
        <dbReference type="EMBL" id="MFD0869011.1"/>
    </source>
</evidence>
<dbReference type="PANTHER" id="PTHR36845:SF1">
    <property type="entry name" value="HYDROLASE, PUTATIVE (AFU_ORTHOLOGUE AFUA_7G05090)-RELATED"/>
    <property type="match status" value="1"/>
</dbReference>
<evidence type="ECO:0000256" key="1">
    <source>
        <dbReference type="ARBA" id="ARBA00022801"/>
    </source>
</evidence>
<name>A0ABW3D6R8_9BACL</name>
<dbReference type="Proteomes" id="UP001597120">
    <property type="component" value="Unassembled WGS sequence"/>
</dbReference>
<protein>
    <submittedName>
        <fullName evidence="3">Glycoside hydrolase family 88 protein</fullName>
    </submittedName>
</protein>
<dbReference type="GO" id="GO:0016787">
    <property type="term" value="F:hydrolase activity"/>
    <property type="evidence" value="ECO:0007669"/>
    <property type="project" value="UniProtKB-KW"/>
</dbReference>
<dbReference type="PANTHER" id="PTHR36845">
    <property type="entry name" value="HYDROLASE, PUTATIVE (AFU_ORTHOLOGUE AFUA_7G05090)-RELATED"/>
    <property type="match status" value="1"/>
</dbReference>
<comment type="caution">
    <text evidence="3">The sequence shown here is derived from an EMBL/GenBank/DDBJ whole genome shotgun (WGS) entry which is preliminary data.</text>
</comment>
<comment type="similarity">
    <text evidence="2">Belongs to the glycosyl hydrolase 88 family.</text>
</comment>
<accession>A0ABW3D6R8</accession>
<dbReference type="InterPro" id="IPR008928">
    <property type="entry name" value="6-hairpin_glycosidase_sf"/>
</dbReference>
<dbReference type="Gene3D" id="1.50.10.10">
    <property type="match status" value="1"/>
</dbReference>
<proteinExistence type="inferred from homology"/>
<gene>
    <name evidence="3" type="ORF">ACFQ03_07605</name>
</gene>